<evidence type="ECO:0000259" key="8">
    <source>
        <dbReference type="Pfam" id="PF20684"/>
    </source>
</evidence>
<dbReference type="PANTHER" id="PTHR33048">
    <property type="entry name" value="PTH11-LIKE INTEGRAL MEMBRANE PROTEIN (AFU_ORTHOLOGUE AFUA_5G11245)"/>
    <property type="match status" value="1"/>
</dbReference>
<evidence type="ECO:0000256" key="2">
    <source>
        <dbReference type="ARBA" id="ARBA00022692"/>
    </source>
</evidence>
<evidence type="ECO:0000256" key="6">
    <source>
        <dbReference type="SAM" id="MobiDB-lite"/>
    </source>
</evidence>
<evidence type="ECO:0000313" key="10">
    <source>
        <dbReference type="Proteomes" id="UP000799291"/>
    </source>
</evidence>
<reference evidence="9" key="1">
    <citation type="journal article" date="2020" name="Stud. Mycol.">
        <title>101 Dothideomycetes genomes: a test case for predicting lifestyles and emergence of pathogens.</title>
        <authorList>
            <person name="Haridas S."/>
            <person name="Albert R."/>
            <person name="Binder M."/>
            <person name="Bloem J."/>
            <person name="Labutti K."/>
            <person name="Salamov A."/>
            <person name="Andreopoulos B."/>
            <person name="Baker S."/>
            <person name="Barry K."/>
            <person name="Bills G."/>
            <person name="Bluhm B."/>
            <person name="Cannon C."/>
            <person name="Castanera R."/>
            <person name="Culley D."/>
            <person name="Daum C."/>
            <person name="Ezra D."/>
            <person name="Gonzalez J."/>
            <person name="Henrissat B."/>
            <person name="Kuo A."/>
            <person name="Liang C."/>
            <person name="Lipzen A."/>
            <person name="Lutzoni F."/>
            <person name="Magnuson J."/>
            <person name="Mondo S."/>
            <person name="Nolan M."/>
            <person name="Ohm R."/>
            <person name="Pangilinan J."/>
            <person name="Park H.-J."/>
            <person name="Ramirez L."/>
            <person name="Alfaro M."/>
            <person name="Sun H."/>
            <person name="Tritt A."/>
            <person name="Yoshinaga Y."/>
            <person name="Zwiers L.-H."/>
            <person name="Turgeon B."/>
            <person name="Goodwin S."/>
            <person name="Spatafora J."/>
            <person name="Crous P."/>
            <person name="Grigoriev I."/>
        </authorList>
    </citation>
    <scope>NUCLEOTIDE SEQUENCE</scope>
    <source>
        <strain evidence="9">CBS 122367</strain>
    </source>
</reference>
<sequence>MHVLRLHEVLGIAWSLTTLAFIFTIGRFAIHWHRRRRLAWDDFFNGVAMLFCIAFTVTYHLIAPTEYNAQLAAMGIIDESEVKESDPHRNARLNAANSLIFWCVIYAVKASFLALYWHVFSEISLKFRIAWAFAAVFTFISFGVTLMWGFWLCGHPKYFPDTQPQCHENAPGRVLPMLEAWLALDLAGDVLLIALPCTMLKPLLMKTSQKIELAIIFCLVVVNMVLTILRTVYSIDVDLMKFPDQNVLWYFLQVTITVIVCALPCYRGMLCRKRNGSLRHLERFGSGSSEFAEIWQRYLVSVGEHSQESRQREMEQSKTSQSTSTKSIPPRVPPGTAV</sequence>
<dbReference type="Proteomes" id="UP000799291">
    <property type="component" value="Unassembled WGS sequence"/>
</dbReference>
<name>A0A6G1IXL8_9PLEO</name>
<evidence type="ECO:0000256" key="3">
    <source>
        <dbReference type="ARBA" id="ARBA00022989"/>
    </source>
</evidence>
<organism evidence="9 10">
    <name type="scientific">Lentithecium fluviatile CBS 122367</name>
    <dbReference type="NCBI Taxonomy" id="1168545"/>
    <lineage>
        <taxon>Eukaryota</taxon>
        <taxon>Fungi</taxon>
        <taxon>Dikarya</taxon>
        <taxon>Ascomycota</taxon>
        <taxon>Pezizomycotina</taxon>
        <taxon>Dothideomycetes</taxon>
        <taxon>Pleosporomycetidae</taxon>
        <taxon>Pleosporales</taxon>
        <taxon>Massarineae</taxon>
        <taxon>Lentitheciaceae</taxon>
        <taxon>Lentithecium</taxon>
    </lineage>
</organism>
<dbReference type="EMBL" id="MU005585">
    <property type="protein sequence ID" value="KAF2683006.1"/>
    <property type="molecule type" value="Genomic_DNA"/>
</dbReference>
<feature type="transmembrane region" description="Helical" evidence="7">
    <location>
        <begin position="129"/>
        <end position="151"/>
    </location>
</feature>
<feature type="transmembrane region" description="Helical" evidence="7">
    <location>
        <begin position="213"/>
        <end position="235"/>
    </location>
</feature>
<feature type="transmembrane region" description="Helical" evidence="7">
    <location>
        <begin position="99"/>
        <end position="117"/>
    </location>
</feature>
<feature type="transmembrane region" description="Helical" evidence="7">
    <location>
        <begin position="42"/>
        <end position="62"/>
    </location>
</feature>
<keyword evidence="3 7" id="KW-1133">Transmembrane helix</keyword>
<feature type="compositionally biased region" description="Low complexity" evidence="6">
    <location>
        <begin position="317"/>
        <end position="327"/>
    </location>
</feature>
<comment type="similarity">
    <text evidence="5">Belongs to the SAT4 family.</text>
</comment>
<evidence type="ECO:0000313" key="9">
    <source>
        <dbReference type="EMBL" id="KAF2683006.1"/>
    </source>
</evidence>
<feature type="region of interest" description="Disordered" evidence="6">
    <location>
        <begin position="306"/>
        <end position="338"/>
    </location>
</feature>
<keyword evidence="10" id="KW-1185">Reference proteome</keyword>
<evidence type="ECO:0000256" key="7">
    <source>
        <dbReference type="SAM" id="Phobius"/>
    </source>
</evidence>
<dbReference type="OrthoDB" id="444631at2759"/>
<protein>
    <recommendedName>
        <fullName evidence="8">Rhodopsin domain-containing protein</fullName>
    </recommendedName>
</protein>
<dbReference type="GO" id="GO:0016020">
    <property type="term" value="C:membrane"/>
    <property type="evidence" value="ECO:0007669"/>
    <property type="project" value="UniProtKB-SubCell"/>
</dbReference>
<keyword evidence="4 7" id="KW-0472">Membrane</keyword>
<keyword evidence="2 7" id="KW-0812">Transmembrane</keyword>
<dbReference type="Pfam" id="PF20684">
    <property type="entry name" value="Fung_rhodopsin"/>
    <property type="match status" value="1"/>
</dbReference>
<dbReference type="InterPro" id="IPR052337">
    <property type="entry name" value="SAT4-like"/>
</dbReference>
<feature type="domain" description="Rhodopsin" evidence="8">
    <location>
        <begin position="27"/>
        <end position="270"/>
    </location>
</feature>
<evidence type="ECO:0000256" key="4">
    <source>
        <dbReference type="ARBA" id="ARBA00023136"/>
    </source>
</evidence>
<feature type="transmembrane region" description="Helical" evidence="7">
    <location>
        <begin position="12"/>
        <end position="30"/>
    </location>
</feature>
<evidence type="ECO:0000256" key="5">
    <source>
        <dbReference type="ARBA" id="ARBA00038359"/>
    </source>
</evidence>
<dbReference type="InterPro" id="IPR049326">
    <property type="entry name" value="Rhodopsin_dom_fungi"/>
</dbReference>
<evidence type="ECO:0000256" key="1">
    <source>
        <dbReference type="ARBA" id="ARBA00004141"/>
    </source>
</evidence>
<gene>
    <name evidence="9" type="ORF">K458DRAFT_340881</name>
</gene>
<dbReference type="AlphaFoldDB" id="A0A6G1IXL8"/>
<dbReference type="PANTHER" id="PTHR33048:SF18">
    <property type="entry name" value="INTEGRAL MEMBRANE PROTEIN"/>
    <property type="match status" value="1"/>
</dbReference>
<feature type="transmembrane region" description="Helical" evidence="7">
    <location>
        <begin position="180"/>
        <end position="201"/>
    </location>
</feature>
<feature type="transmembrane region" description="Helical" evidence="7">
    <location>
        <begin position="247"/>
        <end position="266"/>
    </location>
</feature>
<feature type="compositionally biased region" description="Basic and acidic residues" evidence="6">
    <location>
        <begin position="306"/>
        <end position="316"/>
    </location>
</feature>
<proteinExistence type="inferred from homology"/>
<accession>A0A6G1IXL8</accession>
<comment type="subcellular location">
    <subcellularLocation>
        <location evidence="1">Membrane</location>
        <topology evidence="1">Multi-pass membrane protein</topology>
    </subcellularLocation>
</comment>